<dbReference type="Gene3D" id="2.50.20.10">
    <property type="entry name" value="Lipoprotein localisation LolA/LolB/LppX"/>
    <property type="match status" value="1"/>
</dbReference>
<dbReference type="OrthoDB" id="8549004at2"/>
<evidence type="ECO:0000313" key="1">
    <source>
        <dbReference type="EMBL" id="SIR63112.1"/>
    </source>
</evidence>
<dbReference type="Proteomes" id="UP000186819">
    <property type="component" value="Unassembled WGS sequence"/>
</dbReference>
<name>A0A1N7CHQ9_9RHOO</name>
<gene>
    <name evidence="1" type="ORF">SAMN05421829_12450</name>
</gene>
<keyword evidence="2" id="KW-1185">Reference proteome</keyword>
<reference evidence="2" key="1">
    <citation type="submission" date="2017-01" db="EMBL/GenBank/DDBJ databases">
        <authorList>
            <person name="Varghese N."/>
            <person name="Submissions S."/>
        </authorList>
    </citation>
    <scope>NUCLEOTIDE SEQUENCE [LARGE SCALE GENOMIC DNA]</scope>
    <source>
        <strain evidence="2">ATCC 51758</strain>
    </source>
</reference>
<dbReference type="AlphaFoldDB" id="A0A1N7CHQ9"/>
<accession>A0A1N7CHQ9</accession>
<evidence type="ECO:0008006" key="3">
    <source>
        <dbReference type="Google" id="ProtNLM"/>
    </source>
</evidence>
<proteinExistence type="predicted"/>
<dbReference type="STRING" id="34027.SAMN05421829_12450"/>
<evidence type="ECO:0000313" key="2">
    <source>
        <dbReference type="Proteomes" id="UP000186819"/>
    </source>
</evidence>
<dbReference type="EMBL" id="FTMD01000024">
    <property type="protein sequence ID" value="SIR63112.1"/>
    <property type="molecule type" value="Genomic_DNA"/>
</dbReference>
<organism evidence="1 2">
    <name type="scientific">Aromatoleum tolulyticum</name>
    <dbReference type="NCBI Taxonomy" id="34027"/>
    <lineage>
        <taxon>Bacteria</taxon>
        <taxon>Pseudomonadati</taxon>
        <taxon>Pseudomonadota</taxon>
        <taxon>Betaproteobacteria</taxon>
        <taxon>Rhodocyclales</taxon>
        <taxon>Rhodocyclaceae</taxon>
        <taxon>Aromatoleum</taxon>
    </lineage>
</organism>
<dbReference type="RefSeq" id="WP_076604406.1">
    <property type="nucleotide sequence ID" value="NZ_FTMD01000024.1"/>
</dbReference>
<sequence>MLALALSAAGPAAADLLHDAQERFRALEGYRVTLRSLAADGQRQIIACAYRKPGWIRLDFVEPHNGAVLVYDPTARRAHLWPFGAGHFPVLNLAPDNPLIRSAGGHSVDRSDVGSLLARLVELRARGGAGAPVDAELAGRPARLVEITGAGNAHVDGVHRYRVWFEQGTLFPLEVQSYDVALDVIETVDMSDAELDPAFPERFFTP</sequence>
<protein>
    <recommendedName>
        <fullName evidence="3">Outer membrane lipoprotein-sorting protein</fullName>
    </recommendedName>
</protein>